<dbReference type="HAMAP" id="MF_00083">
    <property type="entry name" value="Pept_tRNA_hydro_bact"/>
    <property type="match status" value="1"/>
</dbReference>
<evidence type="ECO:0000256" key="3">
    <source>
        <dbReference type="ARBA" id="ARBA00022801"/>
    </source>
</evidence>
<feature type="active site" description="Proton acceptor" evidence="8">
    <location>
        <position position="19"/>
    </location>
</feature>
<keyword evidence="4 8" id="KW-0694">RNA-binding</keyword>
<dbReference type="PANTHER" id="PTHR17224:SF1">
    <property type="entry name" value="PEPTIDYL-TRNA HYDROLASE"/>
    <property type="match status" value="1"/>
</dbReference>
<dbReference type="NCBIfam" id="TIGR00447">
    <property type="entry name" value="pth"/>
    <property type="match status" value="1"/>
</dbReference>
<evidence type="ECO:0000256" key="6">
    <source>
        <dbReference type="ARBA" id="ARBA00048707"/>
    </source>
</evidence>
<feature type="site" description="Discriminates between blocked and unblocked aminoacyl-tRNA" evidence="8">
    <location>
        <position position="9"/>
    </location>
</feature>
<dbReference type="GO" id="GO:0005737">
    <property type="term" value="C:cytoplasm"/>
    <property type="evidence" value="ECO:0007669"/>
    <property type="project" value="UniProtKB-SubCell"/>
</dbReference>
<dbReference type="EMBL" id="CP120678">
    <property type="protein sequence ID" value="WIW70948.1"/>
    <property type="molecule type" value="Genomic_DNA"/>
</dbReference>
<keyword evidence="8" id="KW-0963">Cytoplasm</keyword>
<feature type="binding site" evidence="8">
    <location>
        <position position="66"/>
    </location>
    <ligand>
        <name>tRNA</name>
        <dbReference type="ChEBI" id="CHEBI:17843"/>
    </ligand>
</feature>
<dbReference type="GO" id="GO:0006515">
    <property type="term" value="P:protein quality control for misfolded or incompletely synthesized proteins"/>
    <property type="evidence" value="ECO:0007669"/>
    <property type="project" value="UniProtKB-UniRule"/>
</dbReference>
<comment type="function">
    <text evidence="8">Catalyzes the release of premature peptidyl moieties from peptidyl-tRNA molecules trapped in stalled 50S ribosomal subunits, and thus maintains levels of free tRNAs and 50S ribosomes.</text>
</comment>
<protein>
    <recommendedName>
        <fullName evidence="7 8">Peptidyl-tRNA hydrolase</fullName>
        <shortName evidence="8">Pth</shortName>
        <ecNumber evidence="1 8">3.1.1.29</ecNumber>
    </recommendedName>
</protein>
<comment type="subunit">
    <text evidence="8">Monomer.</text>
</comment>
<evidence type="ECO:0000256" key="7">
    <source>
        <dbReference type="ARBA" id="ARBA00050038"/>
    </source>
</evidence>
<dbReference type="GO" id="GO:0004045">
    <property type="term" value="F:peptidyl-tRNA hydrolase activity"/>
    <property type="evidence" value="ECO:0007669"/>
    <property type="project" value="UniProtKB-UniRule"/>
</dbReference>
<comment type="similarity">
    <text evidence="5 8 10">Belongs to the PTH family.</text>
</comment>
<dbReference type="InterPro" id="IPR018171">
    <property type="entry name" value="Pept_tRNA_hydro_CS"/>
</dbReference>
<dbReference type="PROSITE" id="PS01195">
    <property type="entry name" value="PEPT_TRNA_HYDROL_1"/>
    <property type="match status" value="1"/>
</dbReference>
<keyword evidence="2 8" id="KW-0820">tRNA-binding</keyword>
<evidence type="ECO:0000256" key="8">
    <source>
        <dbReference type="HAMAP-Rule" id="MF_00083"/>
    </source>
</evidence>
<dbReference type="PANTHER" id="PTHR17224">
    <property type="entry name" value="PEPTIDYL-TRNA HYDROLASE"/>
    <property type="match status" value="1"/>
</dbReference>
<gene>
    <name evidence="8 11" type="primary">pth</name>
    <name evidence="11" type="ORF">P3F81_01085</name>
</gene>
<dbReference type="EC" id="3.1.1.29" evidence="1 8"/>
<evidence type="ECO:0000313" key="12">
    <source>
        <dbReference type="Proteomes" id="UP001243623"/>
    </source>
</evidence>
<comment type="catalytic activity">
    <reaction evidence="6 8 9">
        <text>an N-acyl-L-alpha-aminoacyl-tRNA + H2O = an N-acyl-L-amino acid + a tRNA + H(+)</text>
        <dbReference type="Rhea" id="RHEA:54448"/>
        <dbReference type="Rhea" id="RHEA-COMP:10123"/>
        <dbReference type="Rhea" id="RHEA-COMP:13883"/>
        <dbReference type="ChEBI" id="CHEBI:15377"/>
        <dbReference type="ChEBI" id="CHEBI:15378"/>
        <dbReference type="ChEBI" id="CHEBI:59874"/>
        <dbReference type="ChEBI" id="CHEBI:78442"/>
        <dbReference type="ChEBI" id="CHEBI:138191"/>
        <dbReference type="EC" id="3.1.1.29"/>
    </reaction>
</comment>
<dbReference type="Pfam" id="PF01195">
    <property type="entry name" value="Pept_tRNA_hydro"/>
    <property type="match status" value="1"/>
</dbReference>
<comment type="caution">
    <text evidence="8">Lacks conserved residue(s) required for the propagation of feature annotation.</text>
</comment>
<dbReference type="InterPro" id="IPR036416">
    <property type="entry name" value="Pept_tRNA_hydro_sf"/>
</dbReference>
<dbReference type="Gene3D" id="3.40.50.1470">
    <property type="entry name" value="Peptidyl-tRNA hydrolase"/>
    <property type="match status" value="1"/>
</dbReference>
<dbReference type="FunFam" id="3.40.50.1470:FF:000001">
    <property type="entry name" value="Peptidyl-tRNA hydrolase"/>
    <property type="match status" value="1"/>
</dbReference>
<proteinExistence type="inferred from homology"/>
<evidence type="ECO:0000256" key="9">
    <source>
        <dbReference type="RuleBase" id="RU000673"/>
    </source>
</evidence>
<evidence type="ECO:0000313" key="11">
    <source>
        <dbReference type="EMBL" id="WIW70948.1"/>
    </source>
</evidence>
<organism evidence="11 12">
    <name type="scientific">Selenobaculum gibii</name>
    <dbReference type="NCBI Taxonomy" id="3054208"/>
    <lineage>
        <taxon>Bacteria</taxon>
        <taxon>Bacillati</taxon>
        <taxon>Bacillota</taxon>
        <taxon>Negativicutes</taxon>
        <taxon>Selenomonadales</taxon>
        <taxon>Selenomonadaceae</taxon>
        <taxon>Selenobaculum</taxon>
    </lineage>
</organism>
<evidence type="ECO:0000256" key="10">
    <source>
        <dbReference type="RuleBase" id="RU004320"/>
    </source>
</evidence>
<feature type="site" description="Stabilizes the basic form of H active site to accept a proton" evidence="8">
    <location>
        <position position="91"/>
    </location>
</feature>
<keyword evidence="12" id="KW-1185">Reference proteome</keyword>
<evidence type="ECO:0000256" key="2">
    <source>
        <dbReference type="ARBA" id="ARBA00022555"/>
    </source>
</evidence>
<dbReference type="GO" id="GO:0000049">
    <property type="term" value="F:tRNA binding"/>
    <property type="evidence" value="ECO:0007669"/>
    <property type="project" value="UniProtKB-UniRule"/>
</dbReference>
<reference evidence="11" key="1">
    <citation type="submission" date="2023-03" db="EMBL/GenBank/DDBJ databases">
        <title>Selenobaculum gbiensis gen. nov. sp. nov., a new bacterium isolated from the gut microbiota of IBD patient.</title>
        <authorList>
            <person name="Yeo S."/>
            <person name="Park H."/>
            <person name="Huh C.S."/>
        </authorList>
    </citation>
    <scope>NUCLEOTIDE SEQUENCE</scope>
    <source>
        <strain evidence="11">ICN-92133</strain>
    </source>
</reference>
<keyword evidence="3 8" id="KW-0378">Hydrolase</keyword>
<dbReference type="CDD" id="cd00462">
    <property type="entry name" value="PTH"/>
    <property type="match status" value="1"/>
</dbReference>
<evidence type="ECO:0000256" key="1">
    <source>
        <dbReference type="ARBA" id="ARBA00013260"/>
    </source>
</evidence>
<dbReference type="SUPFAM" id="SSF53178">
    <property type="entry name" value="Peptidyl-tRNA hydrolase-like"/>
    <property type="match status" value="1"/>
</dbReference>
<comment type="function">
    <text evidence="8">Hydrolyzes ribosome-free peptidyl-tRNAs (with 1 or more amino acids incorporated), which drop off the ribosome during protein synthesis, or as a result of ribosome stalling.</text>
</comment>
<feature type="binding site" evidence="8">
    <location>
        <position position="14"/>
    </location>
    <ligand>
        <name>tRNA</name>
        <dbReference type="ChEBI" id="CHEBI:17843"/>
    </ligand>
</feature>
<dbReference type="InterPro" id="IPR001328">
    <property type="entry name" value="Pept_tRNA_hydro"/>
</dbReference>
<dbReference type="GO" id="GO:0072344">
    <property type="term" value="P:rescue of stalled ribosome"/>
    <property type="evidence" value="ECO:0007669"/>
    <property type="project" value="UniProtKB-UniRule"/>
</dbReference>
<dbReference type="Proteomes" id="UP001243623">
    <property type="component" value="Chromosome"/>
</dbReference>
<dbReference type="KEGG" id="sgbi:P3F81_01085"/>
<sequence>MKIIVGLGNPGDEYAYTRHNIGFMTVDALARHYEVTNWKNKFDALIAEVKLNGETILLVKPQTYMNLSGSAVGQIFRWYKAELDDVIAIYDDMDLPVGKIRLRKRGSSGGHRGVESMLVHLGKEEFPRVRIGIGRPQAGWTVNAHVLANFTREEQDVIAKVVTDLVPAVESIVKDGIDKAMNKFNPKK</sequence>
<evidence type="ECO:0000256" key="4">
    <source>
        <dbReference type="ARBA" id="ARBA00022884"/>
    </source>
</evidence>
<accession>A0A9Y2AJQ7</accession>
<feature type="binding site" evidence="8">
    <location>
        <position position="64"/>
    </location>
    <ligand>
        <name>tRNA</name>
        <dbReference type="ChEBI" id="CHEBI:17843"/>
    </ligand>
</feature>
<evidence type="ECO:0000256" key="5">
    <source>
        <dbReference type="ARBA" id="ARBA00038063"/>
    </source>
</evidence>
<comment type="subcellular location">
    <subcellularLocation>
        <location evidence="8">Cytoplasm</location>
    </subcellularLocation>
</comment>
<dbReference type="RefSeq" id="WP_147667166.1">
    <property type="nucleotide sequence ID" value="NZ_CP120678.1"/>
</dbReference>
<name>A0A9Y2AJQ7_9FIRM</name>
<dbReference type="AlphaFoldDB" id="A0A9Y2AJQ7"/>